<name>A0A420XM54_9ACTN</name>
<dbReference type="InterPro" id="IPR042226">
    <property type="entry name" value="eFR1_2_sf"/>
</dbReference>
<dbReference type="EMBL" id="RBWV01000014">
    <property type="protein sequence ID" value="RKS71388.1"/>
    <property type="molecule type" value="Genomic_DNA"/>
</dbReference>
<keyword evidence="2" id="KW-1185">Reference proteome</keyword>
<sequence>MTRLSQLRPLYEAEGPFATAYLDATRSTETGAHEVELRWAAIKDQLRAAGAPAGALEAMEPVALAPTRLAGDATLVLVADEQGLRYTSVLPVRAPERAAFGALPDLAPLVVALGRTAPYVLVRIDREGADIDVVGPTGETREHETVSGGEENLHKTGAGDWAALKYEHRTDNLWDANAARVAHEVDAILARTGIEVLAVAGDVKAAERFRDSLGQHGQRAFVALGTGGRAEGTDEQALQEELGRVLAAHVVRDAEDPVSRYRQQTGAGHGAALSGRAAVVEALQKAQVDTLLVTAGFEDESPLWVGPDPVQVASSQQALQDMGVEQVREVRADAALLRAAVGSDAGVVVVPGGRLDLRDGVGALLRYADASTS</sequence>
<gene>
    <name evidence="1" type="ORF">CLV35_3185</name>
</gene>
<evidence type="ECO:0000313" key="2">
    <source>
        <dbReference type="Proteomes" id="UP000281955"/>
    </source>
</evidence>
<proteinExistence type="predicted"/>
<dbReference type="InParanoid" id="A0A420XM54"/>
<reference evidence="1 2" key="1">
    <citation type="submission" date="2018-10" db="EMBL/GenBank/DDBJ databases">
        <title>Genomic Encyclopedia of Archaeal and Bacterial Type Strains, Phase II (KMG-II): from individual species to whole genera.</title>
        <authorList>
            <person name="Goeker M."/>
        </authorList>
    </citation>
    <scope>NUCLEOTIDE SEQUENCE [LARGE SCALE GENOMIC DNA]</scope>
    <source>
        <strain evidence="1 2">RP-AC37</strain>
    </source>
</reference>
<evidence type="ECO:0000313" key="1">
    <source>
        <dbReference type="EMBL" id="RKS71388.1"/>
    </source>
</evidence>
<evidence type="ECO:0008006" key="3">
    <source>
        <dbReference type="Google" id="ProtNLM"/>
    </source>
</evidence>
<dbReference type="AlphaFoldDB" id="A0A420XM54"/>
<comment type="caution">
    <text evidence="1">The sequence shown here is derived from an EMBL/GenBank/DDBJ whole genome shotgun (WGS) entry which is preliminary data.</text>
</comment>
<dbReference type="RefSeq" id="WP_121194461.1">
    <property type="nucleotide sequence ID" value="NZ_RBWV01000014.1"/>
</dbReference>
<dbReference type="InterPro" id="IPR040701">
    <property type="entry name" value="Bact_RF_family2"/>
</dbReference>
<dbReference type="Gene3D" id="3.30.420.60">
    <property type="entry name" value="eRF1 domain 2"/>
    <property type="match status" value="1"/>
</dbReference>
<dbReference type="Pfam" id="PF18844">
    <property type="entry name" value="baeRF_family2"/>
    <property type="match status" value="1"/>
</dbReference>
<accession>A0A420XM54</accession>
<protein>
    <recommendedName>
        <fullName evidence="3">Peptide subunit release factor 1 (ERF1)</fullName>
    </recommendedName>
</protein>
<dbReference type="Proteomes" id="UP000281955">
    <property type="component" value="Unassembled WGS sequence"/>
</dbReference>
<organism evidence="1 2">
    <name type="scientific">Motilibacter peucedani</name>
    <dbReference type="NCBI Taxonomy" id="598650"/>
    <lineage>
        <taxon>Bacteria</taxon>
        <taxon>Bacillati</taxon>
        <taxon>Actinomycetota</taxon>
        <taxon>Actinomycetes</taxon>
        <taxon>Motilibacterales</taxon>
        <taxon>Motilibacteraceae</taxon>
        <taxon>Motilibacter</taxon>
    </lineage>
</organism>
<dbReference type="OrthoDB" id="5179393at2"/>